<dbReference type="Pfam" id="PF00348">
    <property type="entry name" value="polyprenyl_synt"/>
    <property type="match status" value="1"/>
</dbReference>
<dbReference type="InterPro" id="IPR008949">
    <property type="entry name" value="Isoprenoid_synthase_dom_sf"/>
</dbReference>
<evidence type="ECO:0000256" key="4">
    <source>
        <dbReference type="ARBA" id="ARBA00022723"/>
    </source>
</evidence>
<keyword evidence="5" id="KW-0460">Magnesium</keyword>
<evidence type="ECO:0000313" key="8">
    <source>
        <dbReference type="Proteomes" id="UP001159364"/>
    </source>
</evidence>
<evidence type="ECO:0000256" key="2">
    <source>
        <dbReference type="ARBA" id="ARBA00006706"/>
    </source>
</evidence>
<dbReference type="GO" id="GO:0006744">
    <property type="term" value="P:ubiquinone biosynthetic process"/>
    <property type="evidence" value="ECO:0007669"/>
    <property type="project" value="TreeGrafter"/>
</dbReference>
<keyword evidence="4" id="KW-0479">Metal-binding</keyword>
<evidence type="ECO:0000313" key="7">
    <source>
        <dbReference type="EMBL" id="KAJ8755000.1"/>
    </source>
</evidence>
<protein>
    <submittedName>
        <fullName evidence="7">Uncharacterized protein</fullName>
    </submittedName>
</protein>
<dbReference type="AlphaFoldDB" id="A0AAV8SSI6"/>
<keyword evidence="8" id="KW-1185">Reference proteome</keyword>
<sequence length="92" mass="10270">MTTTSEQHCSMEYYMQKTYYKTASPISNSCKAIALLAGQTTKVTMLAFKYGKNLGTVTTPILFAMEVFPQLRAIADQGFDKPENVDIHIILV</sequence>
<dbReference type="InterPro" id="IPR000092">
    <property type="entry name" value="Polyprenyl_synt"/>
</dbReference>
<comment type="similarity">
    <text evidence="2">Belongs to the FPP/GGPP synthase family.</text>
</comment>
<name>A0AAV8SSI6_9ROSI</name>
<dbReference type="GO" id="GO:0046872">
    <property type="term" value="F:metal ion binding"/>
    <property type="evidence" value="ECO:0007669"/>
    <property type="project" value="UniProtKB-KW"/>
</dbReference>
<evidence type="ECO:0000256" key="6">
    <source>
        <dbReference type="ARBA" id="ARBA00023229"/>
    </source>
</evidence>
<dbReference type="GO" id="GO:0008299">
    <property type="term" value="P:isoprenoid biosynthetic process"/>
    <property type="evidence" value="ECO:0007669"/>
    <property type="project" value="UniProtKB-KW"/>
</dbReference>
<evidence type="ECO:0000256" key="1">
    <source>
        <dbReference type="ARBA" id="ARBA00001946"/>
    </source>
</evidence>
<organism evidence="7 8">
    <name type="scientific">Erythroxylum novogranatense</name>
    <dbReference type="NCBI Taxonomy" id="1862640"/>
    <lineage>
        <taxon>Eukaryota</taxon>
        <taxon>Viridiplantae</taxon>
        <taxon>Streptophyta</taxon>
        <taxon>Embryophyta</taxon>
        <taxon>Tracheophyta</taxon>
        <taxon>Spermatophyta</taxon>
        <taxon>Magnoliopsida</taxon>
        <taxon>eudicotyledons</taxon>
        <taxon>Gunneridae</taxon>
        <taxon>Pentapetalae</taxon>
        <taxon>rosids</taxon>
        <taxon>fabids</taxon>
        <taxon>Malpighiales</taxon>
        <taxon>Erythroxylaceae</taxon>
        <taxon>Erythroxylum</taxon>
    </lineage>
</organism>
<keyword evidence="3" id="KW-0808">Transferase</keyword>
<dbReference type="GO" id="GO:1990234">
    <property type="term" value="C:transferase complex"/>
    <property type="evidence" value="ECO:0007669"/>
    <property type="project" value="TreeGrafter"/>
</dbReference>
<dbReference type="EMBL" id="JAIWQS010000009">
    <property type="protein sequence ID" value="KAJ8755000.1"/>
    <property type="molecule type" value="Genomic_DNA"/>
</dbReference>
<keyword evidence="6" id="KW-0414">Isoprene biosynthesis</keyword>
<comment type="cofactor">
    <cofactor evidence="1">
        <name>Mg(2+)</name>
        <dbReference type="ChEBI" id="CHEBI:18420"/>
    </cofactor>
</comment>
<evidence type="ECO:0000256" key="3">
    <source>
        <dbReference type="ARBA" id="ARBA00022679"/>
    </source>
</evidence>
<dbReference type="Gene3D" id="1.10.600.10">
    <property type="entry name" value="Farnesyl Diphosphate Synthase"/>
    <property type="match status" value="1"/>
</dbReference>
<dbReference type="PANTHER" id="PTHR12001:SF69">
    <property type="entry name" value="ALL TRANS-POLYPRENYL-DIPHOSPHATE SYNTHASE PDSS1"/>
    <property type="match status" value="1"/>
</dbReference>
<comment type="caution">
    <text evidence="7">The sequence shown here is derived from an EMBL/GenBank/DDBJ whole genome shotgun (WGS) entry which is preliminary data.</text>
</comment>
<accession>A0AAV8SSI6</accession>
<dbReference type="SUPFAM" id="SSF48576">
    <property type="entry name" value="Terpenoid synthases"/>
    <property type="match status" value="1"/>
</dbReference>
<gene>
    <name evidence="7" type="ORF">K2173_015512</name>
</gene>
<dbReference type="PANTHER" id="PTHR12001">
    <property type="entry name" value="GERANYLGERANYL PYROPHOSPHATE SYNTHASE"/>
    <property type="match status" value="1"/>
</dbReference>
<reference evidence="7 8" key="1">
    <citation type="submission" date="2021-09" db="EMBL/GenBank/DDBJ databases">
        <title>Genomic insights and catalytic innovation underlie evolution of tropane alkaloids biosynthesis.</title>
        <authorList>
            <person name="Wang Y.-J."/>
            <person name="Tian T."/>
            <person name="Huang J.-P."/>
            <person name="Huang S.-X."/>
        </authorList>
    </citation>
    <scope>NUCLEOTIDE SEQUENCE [LARGE SCALE GENOMIC DNA]</scope>
    <source>
        <strain evidence="7">KIB-2018</strain>
        <tissue evidence="7">Leaf</tissue>
    </source>
</reference>
<evidence type="ECO:0000256" key="5">
    <source>
        <dbReference type="ARBA" id="ARBA00022842"/>
    </source>
</evidence>
<dbReference type="Proteomes" id="UP001159364">
    <property type="component" value="Linkage Group LG09"/>
</dbReference>
<proteinExistence type="inferred from homology"/>
<dbReference type="GO" id="GO:0004659">
    <property type="term" value="F:prenyltransferase activity"/>
    <property type="evidence" value="ECO:0007669"/>
    <property type="project" value="InterPro"/>
</dbReference>